<accession>A0A316D307</accession>
<keyword evidence="2" id="KW-1185">Reference proteome</keyword>
<evidence type="ECO:0000313" key="1">
    <source>
        <dbReference type="EMBL" id="PWK05327.1"/>
    </source>
</evidence>
<proteinExistence type="predicted"/>
<protein>
    <submittedName>
        <fullName evidence="1">Dimeric dUTPase (All-alpha-NTP-PPase superfamily)</fullName>
    </submittedName>
</protein>
<dbReference type="Proteomes" id="UP000245634">
    <property type="component" value="Unassembled WGS sequence"/>
</dbReference>
<comment type="caution">
    <text evidence="1">The sequence shown here is derived from an EMBL/GenBank/DDBJ whole genome shotgun (WGS) entry which is preliminary data.</text>
</comment>
<name>A0A316D307_9BACL</name>
<dbReference type="EMBL" id="QGGL01000024">
    <property type="protein sequence ID" value="PWK05327.1"/>
    <property type="molecule type" value="Genomic_DNA"/>
</dbReference>
<dbReference type="AlphaFoldDB" id="A0A316D307"/>
<dbReference type="OrthoDB" id="5506143at2"/>
<gene>
    <name evidence="1" type="ORF">C7459_12479</name>
</gene>
<evidence type="ECO:0000313" key="2">
    <source>
        <dbReference type="Proteomes" id="UP000245634"/>
    </source>
</evidence>
<organism evidence="1 2">
    <name type="scientific">Tumebacillus permanentifrigoris</name>
    <dbReference type="NCBI Taxonomy" id="378543"/>
    <lineage>
        <taxon>Bacteria</taxon>
        <taxon>Bacillati</taxon>
        <taxon>Bacillota</taxon>
        <taxon>Bacilli</taxon>
        <taxon>Bacillales</taxon>
        <taxon>Alicyclobacillaceae</taxon>
        <taxon>Tumebacillus</taxon>
    </lineage>
</organism>
<dbReference type="RefSeq" id="WP_109691193.1">
    <property type="nucleotide sequence ID" value="NZ_QGGL01000024.1"/>
</dbReference>
<sequence>MDLTKMFELQRQHDAALIEKNGLTGDLLSRKVLALQVAVGKVAELAGVGQWHTTKEARTAGAIIKISLILADAAYCKKCGDAWDIEVERCPTCDHGEFIPIKYTNPLLEAYTEALSLILSIGMTIGYECVELNARYPITFRTAEEILLHLFHDAFHLDKEQQMGIFEYEYFIVGYFELGVELGFTEEQIETAYLESIERQRAAIG</sequence>
<dbReference type="SUPFAM" id="SSF101386">
    <property type="entry name" value="all-alpha NTP pyrophosphatases"/>
    <property type="match status" value="1"/>
</dbReference>
<reference evidence="1 2" key="1">
    <citation type="submission" date="2018-05" db="EMBL/GenBank/DDBJ databases">
        <title>Genomic Encyclopedia of Type Strains, Phase IV (KMG-IV): sequencing the most valuable type-strain genomes for metagenomic binning, comparative biology and taxonomic classification.</title>
        <authorList>
            <person name="Goeker M."/>
        </authorList>
    </citation>
    <scope>NUCLEOTIDE SEQUENCE [LARGE SCALE GENOMIC DNA]</scope>
    <source>
        <strain evidence="1 2">DSM 18773</strain>
    </source>
</reference>
<dbReference type="Gene3D" id="1.10.4010.10">
    <property type="entry name" value="Type II deoxyuridine triphosphatase"/>
    <property type="match status" value="1"/>
</dbReference>